<evidence type="ECO:0000313" key="15">
    <source>
        <dbReference type="EMBL" id="PYI56119.1"/>
    </source>
</evidence>
<dbReference type="Pfam" id="PF00672">
    <property type="entry name" value="HAMP"/>
    <property type="match status" value="1"/>
</dbReference>
<evidence type="ECO:0000256" key="12">
    <source>
        <dbReference type="SAM" id="Phobius"/>
    </source>
</evidence>
<dbReference type="Pfam" id="PF00512">
    <property type="entry name" value="HisKA"/>
    <property type="match status" value="1"/>
</dbReference>
<dbReference type="Gene3D" id="3.30.565.10">
    <property type="entry name" value="Histidine kinase-like ATPase, C-terminal domain"/>
    <property type="match status" value="1"/>
</dbReference>
<feature type="transmembrane region" description="Helical" evidence="12">
    <location>
        <begin position="57"/>
        <end position="82"/>
    </location>
</feature>
<dbReference type="CDD" id="cd06225">
    <property type="entry name" value="HAMP"/>
    <property type="match status" value="1"/>
</dbReference>
<dbReference type="EMBL" id="QJVJ01000002">
    <property type="protein sequence ID" value="PYI56119.1"/>
    <property type="molecule type" value="Genomic_DNA"/>
</dbReference>
<dbReference type="InterPro" id="IPR004358">
    <property type="entry name" value="Sig_transdc_His_kin-like_C"/>
</dbReference>
<keyword evidence="9" id="KW-0067">ATP-binding</keyword>
<dbReference type="GO" id="GO:0000155">
    <property type="term" value="F:phosphorelay sensor kinase activity"/>
    <property type="evidence" value="ECO:0007669"/>
    <property type="project" value="InterPro"/>
</dbReference>
<dbReference type="InterPro" id="IPR003660">
    <property type="entry name" value="HAMP_dom"/>
</dbReference>
<dbReference type="RefSeq" id="WP_110838649.1">
    <property type="nucleotide sequence ID" value="NZ_QJVJ01000002.1"/>
</dbReference>
<comment type="caution">
    <text evidence="15">The sequence shown here is derived from an EMBL/GenBank/DDBJ whole genome shotgun (WGS) entry which is preliminary data.</text>
</comment>
<dbReference type="InterPro" id="IPR036890">
    <property type="entry name" value="HATPase_C_sf"/>
</dbReference>
<name>A0A2V5K9F4_9BACL</name>
<reference evidence="15 16" key="1">
    <citation type="submission" date="2018-05" db="EMBL/GenBank/DDBJ databases">
        <title>Paenibacillus flagellatus sp. nov., isolated from selenium mineral soil.</title>
        <authorList>
            <person name="Dai X."/>
        </authorList>
    </citation>
    <scope>NUCLEOTIDE SEQUENCE [LARGE SCALE GENOMIC DNA]</scope>
    <source>
        <strain evidence="15 16">DXL2</strain>
    </source>
</reference>
<dbReference type="SMART" id="SM00304">
    <property type="entry name" value="HAMP"/>
    <property type="match status" value="1"/>
</dbReference>
<dbReference type="PANTHER" id="PTHR44936:SF10">
    <property type="entry name" value="SENSOR PROTEIN RSTB"/>
    <property type="match status" value="1"/>
</dbReference>
<dbReference type="InterPro" id="IPR003594">
    <property type="entry name" value="HATPase_dom"/>
</dbReference>
<dbReference type="PRINTS" id="PR00344">
    <property type="entry name" value="BCTRLSENSOR"/>
</dbReference>
<evidence type="ECO:0000256" key="8">
    <source>
        <dbReference type="ARBA" id="ARBA00022777"/>
    </source>
</evidence>
<accession>A0A2V5K9F4</accession>
<evidence type="ECO:0000256" key="9">
    <source>
        <dbReference type="ARBA" id="ARBA00022840"/>
    </source>
</evidence>
<dbReference type="PANTHER" id="PTHR44936">
    <property type="entry name" value="SENSOR PROTEIN CREC"/>
    <property type="match status" value="1"/>
</dbReference>
<evidence type="ECO:0000259" key="13">
    <source>
        <dbReference type="PROSITE" id="PS50109"/>
    </source>
</evidence>
<keyword evidence="12" id="KW-1133">Transmembrane helix</keyword>
<feature type="domain" description="Histidine kinase" evidence="13">
    <location>
        <begin position="151"/>
        <end position="366"/>
    </location>
</feature>
<evidence type="ECO:0000256" key="5">
    <source>
        <dbReference type="ARBA" id="ARBA00022553"/>
    </source>
</evidence>
<dbReference type="Pfam" id="PF02518">
    <property type="entry name" value="HATPase_c"/>
    <property type="match status" value="1"/>
</dbReference>
<evidence type="ECO:0000259" key="14">
    <source>
        <dbReference type="PROSITE" id="PS50885"/>
    </source>
</evidence>
<dbReference type="SMART" id="SM00387">
    <property type="entry name" value="HATPase_c"/>
    <property type="match status" value="1"/>
</dbReference>
<evidence type="ECO:0000256" key="10">
    <source>
        <dbReference type="ARBA" id="ARBA00023012"/>
    </source>
</evidence>
<evidence type="ECO:0000256" key="2">
    <source>
        <dbReference type="ARBA" id="ARBA00004651"/>
    </source>
</evidence>
<keyword evidence="7" id="KW-0547">Nucleotide-binding</keyword>
<evidence type="ECO:0000256" key="4">
    <source>
        <dbReference type="ARBA" id="ARBA00022475"/>
    </source>
</evidence>
<keyword evidence="5" id="KW-0597">Phosphoprotein</keyword>
<evidence type="ECO:0000256" key="1">
    <source>
        <dbReference type="ARBA" id="ARBA00000085"/>
    </source>
</evidence>
<keyword evidence="12" id="KW-0812">Transmembrane</keyword>
<feature type="transmembrane region" description="Helical" evidence="12">
    <location>
        <begin position="15"/>
        <end position="36"/>
    </location>
</feature>
<dbReference type="EC" id="2.7.13.3" evidence="3"/>
<organism evidence="15 16">
    <name type="scientific">Paenibacillus flagellatus</name>
    <dbReference type="NCBI Taxonomy" id="2211139"/>
    <lineage>
        <taxon>Bacteria</taxon>
        <taxon>Bacillati</taxon>
        <taxon>Bacillota</taxon>
        <taxon>Bacilli</taxon>
        <taxon>Bacillales</taxon>
        <taxon>Paenibacillaceae</taxon>
        <taxon>Paenibacillus</taxon>
    </lineage>
</organism>
<dbReference type="InterPro" id="IPR050980">
    <property type="entry name" value="2C_sensor_his_kinase"/>
</dbReference>
<evidence type="ECO:0000256" key="3">
    <source>
        <dbReference type="ARBA" id="ARBA00012438"/>
    </source>
</evidence>
<dbReference type="Gene3D" id="1.10.287.130">
    <property type="match status" value="1"/>
</dbReference>
<comment type="subcellular location">
    <subcellularLocation>
        <location evidence="2">Cell membrane</location>
        <topology evidence="2">Multi-pass membrane protein</topology>
    </subcellularLocation>
</comment>
<proteinExistence type="predicted"/>
<keyword evidence="10" id="KW-0902">Two-component regulatory system</keyword>
<evidence type="ECO:0000256" key="11">
    <source>
        <dbReference type="ARBA" id="ARBA00023136"/>
    </source>
</evidence>
<dbReference type="GO" id="GO:0005886">
    <property type="term" value="C:plasma membrane"/>
    <property type="evidence" value="ECO:0007669"/>
    <property type="project" value="UniProtKB-SubCell"/>
</dbReference>
<dbReference type="OrthoDB" id="84942at2"/>
<comment type="catalytic activity">
    <reaction evidence="1">
        <text>ATP + protein L-histidine = ADP + protein N-phospho-L-histidine.</text>
        <dbReference type="EC" id="2.7.13.3"/>
    </reaction>
</comment>
<evidence type="ECO:0000256" key="7">
    <source>
        <dbReference type="ARBA" id="ARBA00022741"/>
    </source>
</evidence>
<evidence type="ECO:0000256" key="6">
    <source>
        <dbReference type="ARBA" id="ARBA00022679"/>
    </source>
</evidence>
<dbReference type="GO" id="GO:0005524">
    <property type="term" value="F:ATP binding"/>
    <property type="evidence" value="ECO:0007669"/>
    <property type="project" value="UniProtKB-KW"/>
</dbReference>
<protein>
    <recommendedName>
        <fullName evidence="3">histidine kinase</fullName>
        <ecNumber evidence="3">2.7.13.3</ecNumber>
    </recommendedName>
</protein>
<dbReference type="InterPro" id="IPR036097">
    <property type="entry name" value="HisK_dim/P_sf"/>
</dbReference>
<dbReference type="CDD" id="cd00082">
    <property type="entry name" value="HisKA"/>
    <property type="match status" value="1"/>
</dbReference>
<dbReference type="Proteomes" id="UP000247476">
    <property type="component" value="Unassembled WGS sequence"/>
</dbReference>
<dbReference type="CDD" id="cd00075">
    <property type="entry name" value="HATPase"/>
    <property type="match status" value="1"/>
</dbReference>
<dbReference type="SUPFAM" id="SSF47384">
    <property type="entry name" value="Homodimeric domain of signal transducing histidine kinase"/>
    <property type="match status" value="1"/>
</dbReference>
<keyword evidence="8 15" id="KW-0418">Kinase</keyword>
<feature type="domain" description="HAMP" evidence="14">
    <location>
        <begin position="84"/>
        <end position="136"/>
    </location>
</feature>
<keyword evidence="6" id="KW-0808">Transferase</keyword>
<dbReference type="InterPro" id="IPR005467">
    <property type="entry name" value="His_kinase_dom"/>
</dbReference>
<dbReference type="PROSITE" id="PS50885">
    <property type="entry name" value="HAMP"/>
    <property type="match status" value="1"/>
</dbReference>
<dbReference type="PROSITE" id="PS50109">
    <property type="entry name" value="HIS_KIN"/>
    <property type="match status" value="1"/>
</dbReference>
<sequence length="368" mass="41087">MAKIVSYLRLKPLTLLQSFVALNVAYLVVVLTAIVFEFEWAERARQRFADHPAGTDWVLTAQIIAILLTVGAGLVLMAGLFYKLKLKQPLDLLMSASESISANDLEFRLSYDAKDEMGELCRAFEKMRGQLESNFKALWRSVEERNRLNAIFAHDLRTPLSIMKGYFELITTYLPQKRMSEEKLLDTLRTMETHIGRMERYVEAMNSIQKLEDRPVVRRETDADGLIARLDDGARRMAERHGKTYDSSKAADTATVDVDPDLVMQVFDNMIANGTRYATGQVNVDYEVRDGLLSITVADDGPGFSAEELQKAVLPFYRGDVPDASGRQGLGLYVCKVLCDKHGGCLAVANRAGGGGNVTASFRVRVDQ</sequence>
<evidence type="ECO:0000313" key="16">
    <source>
        <dbReference type="Proteomes" id="UP000247476"/>
    </source>
</evidence>
<dbReference type="AlphaFoldDB" id="A0A2V5K9F4"/>
<dbReference type="SMART" id="SM00388">
    <property type="entry name" value="HisKA"/>
    <property type="match status" value="1"/>
</dbReference>
<dbReference type="SUPFAM" id="SSF158472">
    <property type="entry name" value="HAMP domain-like"/>
    <property type="match status" value="1"/>
</dbReference>
<keyword evidence="16" id="KW-1185">Reference proteome</keyword>
<dbReference type="SUPFAM" id="SSF55874">
    <property type="entry name" value="ATPase domain of HSP90 chaperone/DNA topoisomerase II/histidine kinase"/>
    <property type="match status" value="1"/>
</dbReference>
<keyword evidence="4" id="KW-1003">Cell membrane</keyword>
<gene>
    <name evidence="15" type="ORF">DLM86_03755</name>
</gene>
<dbReference type="InterPro" id="IPR003661">
    <property type="entry name" value="HisK_dim/P_dom"/>
</dbReference>
<dbReference type="Gene3D" id="6.10.340.10">
    <property type="match status" value="1"/>
</dbReference>
<keyword evidence="11 12" id="KW-0472">Membrane</keyword>